<name>A0ACC2PEB0_9HYME</name>
<protein>
    <submittedName>
        <fullName evidence="1">Uncharacterized protein</fullName>
    </submittedName>
</protein>
<evidence type="ECO:0000313" key="1">
    <source>
        <dbReference type="EMBL" id="KAJ8681161.1"/>
    </source>
</evidence>
<organism evidence="1 2">
    <name type="scientific">Eretmocerus hayati</name>
    <dbReference type="NCBI Taxonomy" id="131215"/>
    <lineage>
        <taxon>Eukaryota</taxon>
        <taxon>Metazoa</taxon>
        <taxon>Ecdysozoa</taxon>
        <taxon>Arthropoda</taxon>
        <taxon>Hexapoda</taxon>
        <taxon>Insecta</taxon>
        <taxon>Pterygota</taxon>
        <taxon>Neoptera</taxon>
        <taxon>Endopterygota</taxon>
        <taxon>Hymenoptera</taxon>
        <taxon>Apocrita</taxon>
        <taxon>Proctotrupomorpha</taxon>
        <taxon>Chalcidoidea</taxon>
        <taxon>Aphelinidae</taxon>
        <taxon>Aphelininae</taxon>
        <taxon>Eretmocerus</taxon>
    </lineage>
</organism>
<dbReference type="EMBL" id="CM056742">
    <property type="protein sequence ID" value="KAJ8681161.1"/>
    <property type="molecule type" value="Genomic_DNA"/>
</dbReference>
<evidence type="ECO:0000313" key="2">
    <source>
        <dbReference type="Proteomes" id="UP001239111"/>
    </source>
</evidence>
<accession>A0ACC2PEB0</accession>
<keyword evidence="2" id="KW-1185">Reference proteome</keyword>
<dbReference type="Proteomes" id="UP001239111">
    <property type="component" value="Chromosome 2"/>
</dbReference>
<gene>
    <name evidence="1" type="ORF">QAD02_016948</name>
</gene>
<sequence>MFFQINVTPKEKKAAARPIRSPLVTNYDLLLAPFQPPTRIKLETKINVPIECKLTIKNSNERSLKACITKMLPPERCVSLSSNEWVIQPNSSVTLDISWDPKESGSWRDTLQLSDSRRLKYDIFLTLNCSDPNQKAKSKAGKLKHKNLAGSTMNLNSNSQKAVPLSQSSRSLSTNKRAAPQFIVQPTEKRTRSITHDASDGKENVPNKIGVNWMLEQARNKKQKRDQSPPPTVDFSKYLNTSEFQFTPLKSNFSCFDSKKTCETVAPRNDEPKNDESWLMKQESSITLESKTKMVLRKETYITVPKYLNVQPNSNISCDKKDDDEFDDSLSPKSAIGEPEKSQSEISKLLDDIKFTPLKNVTLQVNNTEFSPKHYSTSLKLMNKKCSEDNAVNHVQSRNSSFEIDSENNSKNNTYELPSSPKSAGNSFHLKPTCLTETFGKKNLEIEFSTPLHSNHQRIDIRDSRPSERFSRSQFDFGSAKDCLEANLWVKTRNPSLSPISKNLMHSTLDSIVEENNVGDESLSKGETPRLSSENHSQIFKKPKALCIEISPPKKLSDCKPTIRKISPTKNSKVIKEKHMAETINLKRKVQINKSLRSDKGMQIPGVKIANLSLAGLIKNKNRNDCSSSKKLKETSVKLHNPNDFLFMLCNPDPFAATMTQDPFLASTLYYDDKWIFVQEVEFKKWLNLLLSPPEHLTTDVESTKIDVGKVWQSCRAKENVALAETKESMSARYHTNTRLNTLRKAACAMFRRSEVIAVFSQTTIAIEKEILLIRSDKDLHRDIGLQKIILELFISYNPLWLRIGLETIYGETIPLHSNDDIIGLSRFLLSRFFSDPFLVKTHSSNLHPNIRLNTFQPLMNKFMLKKFLFLVYFLDFAKQNKLIGHDPCLFHKKAKFNNSREVLITFSREVLSGIGDITKVLRNYGYTVSYSQTYLDEYDYAVNNLCNDLRDGVRLCRVMELITGQRNITSRCRAPAISRLQKVHNVGLALNTLKAAGYTITGDIDAKCIADGHREKTLSLLWQIIYKFQAPRFEKAAKTLQKWWRSKLMYVYVRKLVLERKSNAAAVIQRSWRCYMARRTLRVLKELYAQEMQQKDTAARIIQSRWRSKREAKIQQKQYQHIRLSVLKIQKWWRRIKETKSHVNELKKKKWLVVQVQRRWRASQMMKAERKRFLKLKENVVRIQKLWRSRRLGRAVLQNYQKERGLVVSVQRKWRAKLLMRRERASYLEKVNALILIQKWWRRCLTVKRDRNRFIELKNAVKAIERIWIAKRIITEERQLFLQQRLCARLIQKNWRSYRATKNDVLLLRRRKDACLKIQTWWRSVSATKNYAKKRSSCVKLQRWWRGTVLTRNERSRFLELRKSAITVQKNWKMRVARKQYLRKKVCVSNIETWYSNAVMSRQIRSEYLRKKSAVKTIESWWCALLIARKVKAEYLRTKNAAIVAQRRWRARCTMKRDKQNYLRIREAVIRIQSWWKMIQQRRTYKECKARIEAAIILQRRWRALKLGRDERDQYLRERSSIILIQRKWRATMMAKSARSEFLRYRKSIILLQSLWRSRVLRKKFQEKKHAVQTIENWRRHQLLGRRIQSDYQQLKLRVIQCQRLWRTKQQMRHFKKQREAVIVLQKYWRSYKASRDYQKTKHAAIVIQRWRRNIVLGQNVRTNYLNMKKSVIKIQSKWRTVLCTREYHRKRNAAIIIQKNWRMIMAMRRYEKLKITVLFVENWRKHILYGRQIQKEYHKMRSTVLKLQNLLRTRLKVKEFQKKRDAAIKIQRYWRSVLKMRECRKQYEAQRCAAIILQRRYRAKKVAEDVRRSYQIQIQAIVRIQSWWRLILRARELEILQMRRRWAVRVIEKWWVQAREELRIREAERAKMRILHEAATKIQAAWRGFRVRQAASKKLALLRERAQNAAKAAVPSATLAFRLQENVEIFKYATNIGQLSICLSSLDVITRLSPNACINVCQMNLVPKLYDILTRANRSLPWLDVSLKDISILLTLAKFPATTPYVLKEEYTEHLARLLTISIDKKDDLFLHTATLIWVLTDDDEYAEAMRNCSRTKYLLSSLYTSINRKLTKTRVNALKCKESMPSPNPDWGLKHKLPRTFSNVSQAITTIASRLRILNINHTGDLSISSNFA</sequence>
<reference evidence="1" key="1">
    <citation type="submission" date="2023-04" db="EMBL/GenBank/DDBJ databases">
        <title>A chromosome-level genome assembly of the parasitoid wasp Eretmocerus hayati.</title>
        <authorList>
            <person name="Zhong Y."/>
            <person name="Liu S."/>
            <person name="Liu Y."/>
        </authorList>
    </citation>
    <scope>NUCLEOTIDE SEQUENCE</scope>
    <source>
        <strain evidence="1">ZJU_SS_LIU_2023</strain>
    </source>
</reference>
<comment type="caution">
    <text evidence="1">The sequence shown here is derived from an EMBL/GenBank/DDBJ whole genome shotgun (WGS) entry which is preliminary data.</text>
</comment>
<proteinExistence type="predicted"/>